<protein>
    <submittedName>
        <fullName evidence="1">Uncharacterized protein</fullName>
    </submittedName>
</protein>
<accession>A0A154BU54</accession>
<dbReference type="STRING" id="1794912.AXX12_04565"/>
<sequence>MTNIEAAMARIKQLECPTGELTKRVTGILTDYQVADINSISIVRVNALDRDGEQAYCAKLANDTEIVFRAISGDDDYVAKVTEVNIG</sequence>
<dbReference type="EMBL" id="LSGP01000013">
    <property type="protein sequence ID" value="KYZ77395.1"/>
    <property type="molecule type" value="Genomic_DNA"/>
</dbReference>
<dbReference type="AlphaFoldDB" id="A0A154BU54"/>
<organism evidence="1 2">
    <name type="scientific">Anaerosporomusa subterranea</name>
    <dbReference type="NCBI Taxonomy" id="1794912"/>
    <lineage>
        <taxon>Bacteria</taxon>
        <taxon>Bacillati</taxon>
        <taxon>Bacillota</taxon>
        <taxon>Negativicutes</taxon>
        <taxon>Acetonemataceae</taxon>
        <taxon>Anaerosporomusa</taxon>
    </lineage>
</organism>
<name>A0A154BU54_ANASB</name>
<dbReference type="Proteomes" id="UP000076268">
    <property type="component" value="Unassembled WGS sequence"/>
</dbReference>
<gene>
    <name evidence="1" type="ORF">AXX12_04565</name>
</gene>
<proteinExistence type="predicted"/>
<evidence type="ECO:0000313" key="1">
    <source>
        <dbReference type="EMBL" id="KYZ77395.1"/>
    </source>
</evidence>
<evidence type="ECO:0000313" key="2">
    <source>
        <dbReference type="Proteomes" id="UP000076268"/>
    </source>
</evidence>
<keyword evidence="2" id="KW-1185">Reference proteome</keyword>
<comment type="caution">
    <text evidence="1">The sequence shown here is derived from an EMBL/GenBank/DDBJ whole genome shotgun (WGS) entry which is preliminary data.</text>
</comment>
<dbReference type="OrthoDB" id="1911204at2"/>
<dbReference type="RefSeq" id="WP_066239652.1">
    <property type="nucleotide sequence ID" value="NZ_LSGP01000013.1"/>
</dbReference>
<reference evidence="1 2" key="1">
    <citation type="submission" date="2016-02" db="EMBL/GenBank/DDBJ databases">
        <title>Anaerosporomusa subterraneum gen. nov., sp. nov., a spore-forming obligate anaerobe isolated from saprolite.</title>
        <authorList>
            <person name="Choi J.K."/>
            <person name="Shah M."/>
            <person name="Yee N."/>
        </authorList>
    </citation>
    <scope>NUCLEOTIDE SEQUENCE [LARGE SCALE GENOMIC DNA]</scope>
    <source>
        <strain evidence="1 2">RU4</strain>
    </source>
</reference>